<evidence type="ECO:0000313" key="7">
    <source>
        <dbReference type="Proteomes" id="UP000321548"/>
    </source>
</evidence>
<dbReference type="PROSITE" id="PS51078">
    <property type="entry name" value="ICLR_ED"/>
    <property type="match status" value="1"/>
</dbReference>
<feature type="domain" description="HTH iclR-type" evidence="4">
    <location>
        <begin position="15"/>
        <end position="77"/>
    </location>
</feature>
<evidence type="ECO:0000256" key="3">
    <source>
        <dbReference type="ARBA" id="ARBA00023163"/>
    </source>
</evidence>
<keyword evidence="2" id="KW-0238">DNA-binding</keyword>
<dbReference type="GO" id="GO:0003677">
    <property type="term" value="F:DNA binding"/>
    <property type="evidence" value="ECO:0007669"/>
    <property type="project" value="UniProtKB-KW"/>
</dbReference>
<dbReference type="PANTHER" id="PTHR30136:SF35">
    <property type="entry name" value="HTH-TYPE TRANSCRIPTIONAL REGULATOR RV1719"/>
    <property type="match status" value="1"/>
</dbReference>
<evidence type="ECO:0000256" key="2">
    <source>
        <dbReference type="ARBA" id="ARBA00023125"/>
    </source>
</evidence>
<sequence>MSARIGRPAATHMSVKSALRTLQILEAFAEAARPMSLGEVSRAIEAPRSSALALLATLVGRGYLYRVGPAPTYYPTRRWLDLAHAVSENDPVSLRIRESLERLRDLTGETAIDSVLATDRSLYLDVVESRELVRFAAHPGETKPLHLSASGRAQLAVLGEDARRAVVAALPAGGSGRARLVRKTLLDTVERERRQCWSTNLGEFRPDVISVASGFDLHGTIHALVVAAPRHRVEAKVDQIGRLLRDEARALVARLP</sequence>
<dbReference type="InterPro" id="IPR005471">
    <property type="entry name" value="Tscrpt_reg_IclR_N"/>
</dbReference>
<dbReference type="GO" id="GO:0003700">
    <property type="term" value="F:DNA-binding transcription factor activity"/>
    <property type="evidence" value="ECO:0007669"/>
    <property type="project" value="TreeGrafter"/>
</dbReference>
<keyword evidence="1" id="KW-0805">Transcription regulation</keyword>
<proteinExistence type="predicted"/>
<dbReference type="InterPro" id="IPR014757">
    <property type="entry name" value="Tscrpt_reg_IclR_C"/>
</dbReference>
<name>A0A5C8NTX5_9BURK</name>
<dbReference type="PANTHER" id="PTHR30136">
    <property type="entry name" value="HELIX-TURN-HELIX TRANSCRIPTIONAL REGULATOR, ICLR FAMILY"/>
    <property type="match status" value="1"/>
</dbReference>
<organism evidence="6 7">
    <name type="scientific">Zeimonas arvi</name>
    <dbReference type="NCBI Taxonomy" id="2498847"/>
    <lineage>
        <taxon>Bacteria</taxon>
        <taxon>Pseudomonadati</taxon>
        <taxon>Pseudomonadota</taxon>
        <taxon>Betaproteobacteria</taxon>
        <taxon>Burkholderiales</taxon>
        <taxon>Burkholderiaceae</taxon>
        <taxon>Zeimonas</taxon>
    </lineage>
</organism>
<dbReference type="PROSITE" id="PS51077">
    <property type="entry name" value="HTH_ICLR"/>
    <property type="match status" value="1"/>
</dbReference>
<dbReference type="Gene3D" id="3.30.450.40">
    <property type="match status" value="1"/>
</dbReference>
<evidence type="ECO:0000259" key="4">
    <source>
        <dbReference type="PROSITE" id="PS51077"/>
    </source>
</evidence>
<dbReference type="EMBL" id="VDUY01000005">
    <property type="protein sequence ID" value="TXL64617.1"/>
    <property type="molecule type" value="Genomic_DNA"/>
</dbReference>
<keyword evidence="3" id="KW-0804">Transcription</keyword>
<evidence type="ECO:0000259" key="5">
    <source>
        <dbReference type="PROSITE" id="PS51078"/>
    </source>
</evidence>
<gene>
    <name evidence="6" type="ORF">FHP08_12765</name>
</gene>
<dbReference type="Proteomes" id="UP000321548">
    <property type="component" value="Unassembled WGS sequence"/>
</dbReference>
<dbReference type="SMART" id="SM00346">
    <property type="entry name" value="HTH_ICLR"/>
    <property type="match status" value="1"/>
</dbReference>
<evidence type="ECO:0000256" key="1">
    <source>
        <dbReference type="ARBA" id="ARBA00023015"/>
    </source>
</evidence>
<dbReference type="Gene3D" id="1.10.10.10">
    <property type="entry name" value="Winged helix-like DNA-binding domain superfamily/Winged helix DNA-binding domain"/>
    <property type="match status" value="1"/>
</dbReference>
<dbReference type="GO" id="GO:0045892">
    <property type="term" value="P:negative regulation of DNA-templated transcription"/>
    <property type="evidence" value="ECO:0007669"/>
    <property type="project" value="TreeGrafter"/>
</dbReference>
<dbReference type="InterPro" id="IPR029016">
    <property type="entry name" value="GAF-like_dom_sf"/>
</dbReference>
<reference evidence="6 7" key="1">
    <citation type="submission" date="2019-06" db="EMBL/GenBank/DDBJ databases">
        <title>Quisquiliibacterium sp. nov., isolated from a maize field.</title>
        <authorList>
            <person name="Lin S.-Y."/>
            <person name="Tsai C.-F."/>
            <person name="Young C.-C."/>
        </authorList>
    </citation>
    <scope>NUCLEOTIDE SEQUENCE [LARGE SCALE GENOMIC DNA]</scope>
    <source>
        <strain evidence="6 7">CC-CFT501</strain>
    </source>
</reference>
<comment type="caution">
    <text evidence="6">The sequence shown here is derived from an EMBL/GenBank/DDBJ whole genome shotgun (WGS) entry which is preliminary data.</text>
</comment>
<dbReference type="InterPro" id="IPR036388">
    <property type="entry name" value="WH-like_DNA-bd_sf"/>
</dbReference>
<dbReference type="Pfam" id="PF09339">
    <property type="entry name" value="HTH_IclR"/>
    <property type="match status" value="1"/>
</dbReference>
<dbReference type="AlphaFoldDB" id="A0A5C8NTX5"/>
<dbReference type="InterPro" id="IPR050707">
    <property type="entry name" value="HTH_MetabolicPath_Reg"/>
</dbReference>
<dbReference type="SUPFAM" id="SSF46785">
    <property type="entry name" value="Winged helix' DNA-binding domain"/>
    <property type="match status" value="1"/>
</dbReference>
<accession>A0A5C8NTX5</accession>
<protein>
    <submittedName>
        <fullName evidence="6">Helix-turn-helix domain-containing protein</fullName>
    </submittedName>
</protein>
<dbReference type="OrthoDB" id="8858707at2"/>
<dbReference type="SUPFAM" id="SSF55781">
    <property type="entry name" value="GAF domain-like"/>
    <property type="match status" value="1"/>
</dbReference>
<keyword evidence="7" id="KW-1185">Reference proteome</keyword>
<dbReference type="Pfam" id="PF01614">
    <property type="entry name" value="IclR_C"/>
    <property type="match status" value="1"/>
</dbReference>
<evidence type="ECO:0000313" key="6">
    <source>
        <dbReference type="EMBL" id="TXL64617.1"/>
    </source>
</evidence>
<feature type="domain" description="IclR-ED" evidence="5">
    <location>
        <begin position="78"/>
        <end position="256"/>
    </location>
</feature>
<dbReference type="InterPro" id="IPR036390">
    <property type="entry name" value="WH_DNA-bd_sf"/>
</dbReference>